<protein>
    <submittedName>
        <fullName evidence="1">Uncharacterized protein</fullName>
    </submittedName>
</protein>
<name>A0A0G0HVU1_9BACT</name>
<organism evidence="1 2">
    <name type="scientific">Candidatus Daviesbacteria bacterium GW2011_GWA1_36_8</name>
    <dbReference type="NCBI Taxonomy" id="1618417"/>
    <lineage>
        <taxon>Bacteria</taxon>
        <taxon>Candidatus Daviesiibacteriota</taxon>
    </lineage>
</organism>
<reference evidence="1 2" key="1">
    <citation type="journal article" date="2015" name="Nature">
        <title>rRNA introns, odd ribosomes, and small enigmatic genomes across a large radiation of phyla.</title>
        <authorList>
            <person name="Brown C.T."/>
            <person name="Hug L.A."/>
            <person name="Thomas B.C."/>
            <person name="Sharon I."/>
            <person name="Castelle C.J."/>
            <person name="Singh A."/>
            <person name="Wilkins M.J."/>
            <person name="Williams K.H."/>
            <person name="Banfield J.F."/>
        </authorList>
    </citation>
    <scope>NUCLEOTIDE SEQUENCE [LARGE SCALE GENOMIC DNA]</scope>
</reference>
<evidence type="ECO:0000313" key="1">
    <source>
        <dbReference type="EMBL" id="KKQ16144.1"/>
    </source>
</evidence>
<accession>A0A0G0HVU1</accession>
<evidence type="ECO:0000313" key="2">
    <source>
        <dbReference type="Proteomes" id="UP000034448"/>
    </source>
</evidence>
<gene>
    <name evidence="1" type="ORF">US28_C0005G0059</name>
</gene>
<dbReference type="AlphaFoldDB" id="A0A0G0HVU1"/>
<dbReference type="EMBL" id="LBSJ01000005">
    <property type="protein sequence ID" value="KKQ16144.1"/>
    <property type="molecule type" value="Genomic_DNA"/>
</dbReference>
<dbReference type="Proteomes" id="UP000034448">
    <property type="component" value="Unassembled WGS sequence"/>
</dbReference>
<comment type="caution">
    <text evidence="1">The sequence shown here is derived from an EMBL/GenBank/DDBJ whole genome shotgun (WGS) entry which is preliminary data.</text>
</comment>
<sequence length="126" mass="14479">MTFKSKVLTLSLLTIFLVAAFTVLSSENNPFDLNRMYEYRPGYSYEIDQAVNQAQTLYAQKKALKEDLTNGPCLTNDLMTGWVVDLVHNPRQPIDNNEQYQCQAYREGRATHFVELDLNGEVVRVK</sequence>
<proteinExistence type="predicted"/>